<reference evidence="7 8" key="1">
    <citation type="submission" date="2016-10" db="EMBL/GenBank/DDBJ databases">
        <authorList>
            <person name="de Groot N.N."/>
        </authorList>
    </citation>
    <scope>NUCLEOTIDE SEQUENCE [LARGE SCALE GENOMIC DNA]</scope>
    <source>
        <strain evidence="7 8">DSM 22220</strain>
    </source>
</reference>
<dbReference type="AlphaFoldDB" id="A0A1G7AFF3"/>
<dbReference type="Proteomes" id="UP000199344">
    <property type="component" value="Unassembled WGS sequence"/>
</dbReference>
<sequence length="389" mass="40897">MTPGARVAAAIPILDRVLAGDAAEPALIGWARSSRFAGSGDRAAVRDLVFEALRRRDSLAALGGGMSGRAIFLGMIRAEGGAPKEIFSGQGHSPAPLSEAERAAGIDRAQALALPDLPGWIWPDWQASLGERALHLAHAMRSRAPVWLRVNPRRATPEQARAGLAAAGIETVASPQLPTALQVTAGERRIGRSDAYLGGMVELQDLSPQLACAALPLRPGDSVLDYCAGGGGKSLALAARSDARIVAHDAAPGRMADLPARARRAGAAVEIASPGQLRGSYDLVVADVPCSGSGTWRRTPDAKWRLTRAGLDRLLQTQAAILDETAPLVLPGGHLAYMTCSLLEGENDAQIAAFLDRAPGFREIERRRWTPDDASDGFFMALLQAGEPG</sequence>
<dbReference type="InterPro" id="IPR049560">
    <property type="entry name" value="MeTrfase_RsmB-F_NOP2_cat"/>
</dbReference>
<evidence type="ECO:0000256" key="5">
    <source>
        <dbReference type="PROSITE-ProRule" id="PRU01023"/>
    </source>
</evidence>
<dbReference type="PANTHER" id="PTHR22807">
    <property type="entry name" value="NOP2 YEAST -RELATED NOL1/NOP2/FMU SUN DOMAIN-CONTAINING"/>
    <property type="match status" value="1"/>
</dbReference>
<evidence type="ECO:0000313" key="7">
    <source>
        <dbReference type="EMBL" id="SDE13654.1"/>
    </source>
</evidence>
<feature type="domain" description="SAM-dependent MTase RsmB/NOP-type" evidence="6">
    <location>
        <begin position="136"/>
        <end position="389"/>
    </location>
</feature>
<dbReference type="Pfam" id="PF01189">
    <property type="entry name" value="Methyltr_RsmB-F"/>
    <property type="match status" value="1"/>
</dbReference>
<feature type="active site" description="Nucleophile" evidence="5">
    <location>
        <position position="340"/>
    </location>
</feature>
<dbReference type="InterPro" id="IPR023267">
    <property type="entry name" value="RCMT"/>
</dbReference>
<dbReference type="Gene3D" id="3.40.50.150">
    <property type="entry name" value="Vaccinia Virus protein VP39"/>
    <property type="match status" value="1"/>
</dbReference>
<evidence type="ECO:0000313" key="8">
    <source>
        <dbReference type="Proteomes" id="UP000199344"/>
    </source>
</evidence>
<comment type="caution">
    <text evidence="5">Lacks conserved residue(s) required for the propagation of feature annotation.</text>
</comment>
<evidence type="ECO:0000256" key="4">
    <source>
        <dbReference type="ARBA" id="ARBA00022884"/>
    </source>
</evidence>
<protein>
    <submittedName>
        <fullName evidence="7">16S rRNA (Cytosine967-C5)-methyltransferase</fullName>
    </submittedName>
</protein>
<evidence type="ECO:0000256" key="2">
    <source>
        <dbReference type="ARBA" id="ARBA00022679"/>
    </source>
</evidence>
<evidence type="ECO:0000256" key="1">
    <source>
        <dbReference type="ARBA" id="ARBA00022603"/>
    </source>
</evidence>
<comment type="similarity">
    <text evidence="5">Belongs to the class I-like SAM-binding methyltransferase superfamily. RsmB/NOP family.</text>
</comment>
<gene>
    <name evidence="7" type="ORF">SAMN05421538_104124</name>
</gene>
<keyword evidence="8" id="KW-1185">Reference proteome</keyword>
<keyword evidence="3 5" id="KW-0949">S-adenosyl-L-methionine</keyword>
<evidence type="ECO:0000259" key="6">
    <source>
        <dbReference type="PROSITE" id="PS51686"/>
    </source>
</evidence>
<dbReference type="GO" id="GO:0001510">
    <property type="term" value="P:RNA methylation"/>
    <property type="evidence" value="ECO:0007669"/>
    <property type="project" value="InterPro"/>
</dbReference>
<dbReference type="InterPro" id="IPR001678">
    <property type="entry name" value="MeTrfase_RsmB-F_NOP2_dom"/>
</dbReference>
<keyword evidence="2 5" id="KW-0808">Transferase</keyword>
<dbReference type="PRINTS" id="PR02008">
    <property type="entry name" value="RCMTFAMILY"/>
</dbReference>
<dbReference type="Pfam" id="PF22458">
    <property type="entry name" value="RsmF-B_ferredox"/>
    <property type="match status" value="1"/>
</dbReference>
<dbReference type="GO" id="GO:0003723">
    <property type="term" value="F:RNA binding"/>
    <property type="evidence" value="ECO:0007669"/>
    <property type="project" value="UniProtKB-UniRule"/>
</dbReference>
<organism evidence="7 8">
    <name type="scientific">Paracoccus isoporae</name>
    <dbReference type="NCBI Taxonomy" id="591205"/>
    <lineage>
        <taxon>Bacteria</taxon>
        <taxon>Pseudomonadati</taxon>
        <taxon>Pseudomonadota</taxon>
        <taxon>Alphaproteobacteria</taxon>
        <taxon>Rhodobacterales</taxon>
        <taxon>Paracoccaceae</taxon>
        <taxon>Paracoccus</taxon>
    </lineage>
</organism>
<dbReference type="EMBL" id="FNAH01000004">
    <property type="protein sequence ID" value="SDE13654.1"/>
    <property type="molecule type" value="Genomic_DNA"/>
</dbReference>
<dbReference type="GO" id="GO:0008173">
    <property type="term" value="F:RNA methyltransferase activity"/>
    <property type="evidence" value="ECO:0007669"/>
    <property type="project" value="InterPro"/>
</dbReference>
<evidence type="ECO:0000256" key="3">
    <source>
        <dbReference type="ARBA" id="ARBA00022691"/>
    </source>
</evidence>
<dbReference type="SUPFAM" id="SSF53335">
    <property type="entry name" value="S-adenosyl-L-methionine-dependent methyltransferases"/>
    <property type="match status" value="1"/>
</dbReference>
<feature type="binding site" evidence="5">
    <location>
        <position position="287"/>
    </location>
    <ligand>
        <name>S-adenosyl-L-methionine</name>
        <dbReference type="ChEBI" id="CHEBI:59789"/>
    </ligand>
</feature>
<accession>A0A1G7AFF3</accession>
<feature type="binding site" evidence="5">
    <location>
        <position position="249"/>
    </location>
    <ligand>
        <name>S-adenosyl-L-methionine</name>
        <dbReference type="ChEBI" id="CHEBI:59789"/>
    </ligand>
</feature>
<dbReference type="RefSeq" id="WP_090522812.1">
    <property type="nucleotide sequence ID" value="NZ_FNAH01000004.1"/>
</dbReference>
<dbReference type="PANTHER" id="PTHR22807:SF53">
    <property type="entry name" value="RIBOSOMAL RNA SMALL SUBUNIT METHYLTRANSFERASE B-RELATED"/>
    <property type="match status" value="1"/>
</dbReference>
<keyword evidence="1 5" id="KW-0489">Methyltransferase</keyword>
<dbReference type="PROSITE" id="PS51686">
    <property type="entry name" value="SAM_MT_RSMB_NOP"/>
    <property type="match status" value="1"/>
</dbReference>
<dbReference type="InterPro" id="IPR054728">
    <property type="entry name" value="RsmB-like_ferredoxin"/>
</dbReference>
<keyword evidence="4 5" id="KW-0694">RNA-binding</keyword>
<proteinExistence type="inferred from homology"/>
<dbReference type="OrthoDB" id="9810297at2"/>
<name>A0A1G7AFF3_9RHOB</name>
<dbReference type="InterPro" id="IPR029063">
    <property type="entry name" value="SAM-dependent_MTases_sf"/>
</dbReference>
<dbReference type="STRING" id="591205.SAMN05421538_104124"/>